<sequence length="206" mass="23214">MDGYPNGIPNGVKNGNGKRERMDQDDDQEFMPLSKRINNIHLSPERLLNNGHPSHVNPSMMLSNHHPHNLGHGYPEKSSEQISNYQNYNGAQGHPHLHQGSTRSPLEFIGRDGPIPSSSSSSSHHQIHQNLQVPGMITSHPDLNGADHSDIEYRPSLNQSANPHYYESNRALFNLYIERQLRNNQNPHPNVFNSRATDINCSNNIL</sequence>
<comment type="caution">
    <text evidence="2">The sequence shown here is derived from an EMBL/GenBank/DDBJ whole genome shotgun (WGS) entry which is preliminary data.</text>
</comment>
<dbReference type="EMBL" id="CAXLJM020000072">
    <property type="protein sequence ID" value="CAL8126542.1"/>
    <property type="molecule type" value="Genomic_DNA"/>
</dbReference>
<evidence type="ECO:0000313" key="2">
    <source>
        <dbReference type="EMBL" id="CAL8126542.1"/>
    </source>
</evidence>
<reference evidence="2 3" key="1">
    <citation type="submission" date="2024-08" db="EMBL/GenBank/DDBJ databases">
        <authorList>
            <person name="Cucini C."/>
            <person name="Frati F."/>
        </authorList>
    </citation>
    <scope>NUCLEOTIDE SEQUENCE [LARGE SCALE GENOMIC DNA]</scope>
</reference>
<keyword evidence="3" id="KW-1185">Reference proteome</keyword>
<proteinExistence type="predicted"/>
<dbReference type="Proteomes" id="UP001642540">
    <property type="component" value="Unassembled WGS sequence"/>
</dbReference>
<feature type="region of interest" description="Disordered" evidence="1">
    <location>
        <begin position="86"/>
        <end position="162"/>
    </location>
</feature>
<protein>
    <submittedName>
        <fullName evidence="2">Uncharacterized protein</fullName>
    </submittedName>
</protein>
<evidence type="ECO:0000256" key="1">
    <source>
        <dbReference type="SAM" id="MobiDB-lite"/>
    </source>
</evidence>
<name>A0ABP1RDA1_9HEXA</name>
<gene>
    <name evidence="2" type="ORF">ODALV1_LOCUS21445</name>
</gene>
<accession>A0ABP1RDA1</accession>
<evidence type="ECO:0000313" key="3">
    <source>
        <dbReference type="Proteomes" id="UP001642540"/>
    </source>
</evidence>
<feature type="region of interest" description="Disordered" evidence="1">
    <location>
        <begin position="1"/>
        <end position="24"/>
    </location>
</feature>
<organism evidence="2 3">
    <name type="scientific">Orchesella dallaii</name>
    <dbReference type="NCBI Taxonomy" id="48710"/>
    <lineage>
        <taxon>Eukaryota</taxon>
        <taxon>Metazoa</taxon>
        <taxon>Ecdysozoa</taxon>
        <taxon>Arthropoda</taxon>
        <taxon>Hexapoda</taxon>
        <taxon>Collembola</taxon>
        <taxon>Entomobryomorpha</taxon>
        <taxon>Entomobryoidea</taxon>
        <taxon>Orchesellidae</taxon>
        <taxon>Orchesellinae</taxon>
        <taxon>Orchesella</taxon>
    </lineage>
</organism>